<dbReference type="Pfam" id="PF00419">
    <property type="entry name" value="Fimbrial"/>
    <property type="match status" value="1"/>
</dbReference>
<dbReference type="SUPFAM" id="SSF49401">
    <property type="entry name" value="Bacterial adhesins"/>
    <property type="match status" value="1"/>
</dbReference>
<dbReference type="PANTHER" id="PTHR33420:SF10">
    <property type="entry name" value="FIMBRIAE MAJOR SUBUNIT"/>
    <property type="match status" value="1"/>
</dbReference>
<evidence type="ECO:0000259" key="2">
    <source>
        <dbReference type="Pfam" id="PF00419"/>
    </source>
</evidence>
<gene>
    <name evidence="3" type="ORF">C8D90_102538</name>
</gene>
<accession>A0A370R2B2</accession>
<sequence>MRNFKLAICALAMSAVSTAAFAEGQGQVRFEGELINETCKLADDSKDILVTLPKLSTKTLDAEGKEAGSKGFDINVIDCPSSITKVAAHFEAIGSSGVNSATGNLKNAYTAADKAGNVEVRLYDADESHLKLGDTGQSFTVKSDGTSTLRYYGGYYATAATTAGKVEAKALFTLAYE</sequence>
<evidence type="ECO:0000313" key="4">
    <source>
        <dbReference type="Proteomes" id="UP000254848"/>
    </source>
</evidence>
<dbReference type="EMBL" id="QRAP01000002">
    <property type="protein sequence ID" value="RDK96051.1"/>
    <property type="molecule type" value="Genomic_DNA"/>
</dbReference>
<dbReference type="InterPro" id="IPR008966">
    <property type="entry name" value="Adhesion_dom_sf"/>
</dbReference>
<dbReference type="InterPro" id="IPR050263">
    <property type="entry name" value="Bact_Fimbrial_Adh_Pro"/>
</dbReference>
<name>A0A370R2B2_9GAMM</name>
<dbReference type="RefSeq" id="WP_115457771.1">
    <property type="nucleotide sequence ID" value="NZ_QRAP01000002.1"/>
</dbReference>
<dbReference type="OrthoDB" id="6466381at2"/>
<dbReference type="GO" id="GO:0043709">
    <property type="term" value="P:cell adhesion involved in single-species biofilm formation"/>
    <property type="evidence" value="ECO:0007669"/>
    <property type="project" value="TreeGrafter"/>
</dbReference>
<feature type="chain" id="PRO_5016769438" evidence="1">
    <location>
        <begin position="23"/>
        <end position="177"/>
    </location>
</feature>
<dbReference type="Gene3D" id="2.60.40.1090">
    <property type="entry name" value="Fimbrial-type adhesion domain"/>
    <property type="match status" value="1"/>
</dbReference>
<feature type="domain" description="Fimbrial-type adhesion" evidence="2">
    <location>
        <begin position="29"/>
        <end position="176"/>
    </location>
</feature>
<reference evidence="3 4" key="1">
    <citation type="submission" date="2018-07" db="EMBL/GenBank/DDBJ databases">
        <title>Genomic Encyclopedia of Type Strains, Phase IV (KMG-IV): sequencing the most valuable type-strain genomes for metagenomic binning, comparative biology and taxonomic classification.</title>
        <authorList>
            <person name="Goeker M."/>
        </authorList>
    </citation>
    <scope>NUCLEOTIDE SEQUENCE [LARGE SCALE GENOMIC DNA]</scope>
    <source>
        <strain evidence="3 4">DSM 103736</strain>
    </source>
</reference>
<dbReference type="AlphaFoldDB" id="A0A370R2B2"/>
<comment type="caution">
    <text evidence="3">The sequence shown here is derived from an EMBL/GenBank/DDBJ whole genome shotgun (WGS) entry which is preliminary data.</text>
</comment>
<feature type="signal peptide" evidence="1">
    <location>
        <begin position="1"/>
        <end position="22"/>
    </location>
</feature>
<dbReference type="GO" id="GO:0009289">
    <property type="term" value="C:pilus"/>
    <property type="evidence" value="ECO:0007669"/>
    <property type="project" value="InterPro"/>
</dbReference>
<proteinExistence type="predicted"/>
<evidence type="ECO:0000313" key="3">
    <source>
        <dbReference type="EMBL" id="RDK96051.1"/>
    </source>
</evidence>
<dbReference type="PANTHER" id="PTHR33420">
    <property type="entry name" value="FIMBRIAL SUBUNIT ELFA-RELATED"/>
    <property type="match status" value="1"/>
</dbReference>
<keyword evidence="1" id="KW-0732">Signal</keyword>
<organism evidence="3 4">
    <name type="scientific">Enterobacillus tribolii</name>
    <dbReference type="NCBI Taxonomy" id="1487935"/>
    <lineage>
        <taxon>Bacteria</taxon>
        <taxon>Pseudomonadati</taxon>
        <taxon>Pseudomonadota</taxon>
        <taxon>Gammaproteobacteria</taxon>
        <taxon>Enterobacterales</taxon>
        <taxon>Hafniaceae</taxon>
        <taxon>Enterobacillus</taxon>
    </lineage>
</organism>
<dbReference type="InterPro" id="IPR000259">
    <property type="entry name" value="Adhesion_dom_fimbrial"/>
</dbReference>
<dbReference type="Proteomes" id="UP000254848">
    <property type="component" value="Unassembled WGS sequence"/>
</dbReference>
<evidence type="ECO:0000256" key="1">
    <source>
        <dbReference type="SAM" id="SignalP"/>
    </source>
</evidence>
<protein>
    <submittedName>
        <fullName evidence="3">Major type 1 subunit fimbrin (Pilin)</fullName>
    </submittedName>
</protein>
<dbReference type="InterPro" id="IPR036937">
    <property type="entry name" value="Adhesion_dom_fimbrial_sf"/>
</dbReference>
<keyword evidence="4" id="KW-1185">Reference proteome</keyword>